<organism evidence="2 3">
    <name type="scientific">Sideroxydans lithotrophicus (strain ES-1)</name>
    <dbReference type="NCBI Taxonomy" id="580332"/>
    <lineage>
        <taxon>Bacteria</taxon>
        <taxon>Pseudomonadati</taxon>
        <taxon>Pseudomonadota</taxon>
        <taxon>Betaproteobacteria</taxon>
        <taxon>Nitrosomonadales</taxon>
        <taxon>Gallionellaceae</taxon>
        <taxon>Sideroxydans</taxon>
    </lineage>
</organism>
<keyword evidence="3" id="KW-1185">Reference proteome</keyword>
<evidence type="ECO:0000313" key="3">
    <source>
        <dbReference type="Proteomes" id="UP000001625"/>
    </source>
</evidence>
<feature type="transmembrane region" description="Helical" evidence="1">
    <location>
        <begin position="49"/>
        <end position="77"/>
    </location>
</feature>
<evidence type="ECO:0000256" key="1">
    <source>
        <dbReference type="SAM" id="Phobius"/>
    </source>
</evidence>
<feature type="transmembrane region" description="Helical" evidence="1">
    <location>
        <begin position="6"/>
        <end position="28"/>
    </location>
</feature>
<dbReference type="OrthoDB" id="9965355at2"/>
<reference evidence="2 3" key="1">
    <citation type="submission" date="2010-03" db="EMBL/GenBank/DDBJ databases">
        <title>Complete sequence of Sideroxydans lithotrophicus ES-1.</title>
        <authorList>
            <consortium name="US DOE Joint Genome Institute"/>
            <person name="Lucas S."/>
            <person name="Copeland A."/>
            <person name="Lapidus A."/>
            <person name="Cheng J.-F."/>
            <person name="Bruce D."/>
            <person name="Goodwin L."/>
            <person name="Pitluck S."/>
            <person name="Munk A.C."/>
            <person name="Detter J.C."/>
            <person name="Han C."/>
            <person name="Tapia R."/>
            <person name="Larimer F."/>
            <person name="Land M."/>
            <person name="Hauser L."/>
            <person name="Kyrpides N."/>
            <person name="Ivanova N."/>
            <person name="Emerson D."/>
            <person name="Woyke T."/>
        </authorList>
    </citation>
    <scope>NUCLEOTIDE SEQUENCE [LARGE SCALE GENOMIC DNA]</scope>
    <source>
        <strain evidence="2 3">ES-1</strain>
    </source>
</reference>
<evidence type="ECO:0000313" key="2">
    <source>
        <dbReference type="EMBL" id="ADE11575.1"/>
    </source>
</evidence>
<dbReference type="EMBL" id="CP001965">
    <property type="protein sequence ID" value="ADE11575.1"/>
    <property type="molecule type" value="Genomic_DNA"/>
</dbReference>
<gene>
    <name evidence="2" type="ordered locus">Slit_1338</name>
</gene>
<dbReference type="RefSeq" id="WP_013029473.1">
    <property type="nucleotide sequence ID" value="NC_013959.1"/>
</dbReference>
<keyword evidence="1" id="KW-0472">Membrane</keyword>
<dbReference type="AlphaFoldDB" id="D5CRI9"/>
<keyword evidence="1" id="KW-0812">Transmembrane</keyword>
<protein>
    <submittedName>
        <fullName evidence="2">Uncharacterized protein</fullName>
    </submittedName>
</protein>
<keyword evidence="1" id="KW-1133">Transmembrane helix</keyword>
<name>D5CRI9_SIDLE</name>
<accession>D5CRI9</accession>
<proteinExistence type="predicted"/>
<sequence>MMNIELYVAIMAGTVLSFFLMVSEIVLLRKPLLNIRSNLAYLYRSRRFIRFYMEAFLIAVFFLIQPFIVGFLVVMALDNLNPHFSASVLRGLRQGWMAITG</sequence>
<dbReference type="HOGENOM" id="CLU_2289770_0_0_4"/>
<dbReference type="Proteomes" id="UP000001625">
    <property type="component" value="Chromosome"/>
</dbReference>
<dbReference type="KEGG" id="slt:Slit_1338"/>